<reference evidence="1" key="1">
    <citation type="submission" date="2024-07" db="EMBL/GenBank/DDBJ databases">
        <authorList>
            <person name="Kim Y.J."/>
            <person name="Jeong J.Y."/>
        </authorList>
    </citation>
    <scope>NUCLEOTIDE SEQUENCE</scope>
    <source>
        <strain evidence="1">GIHE-MW2</strain>
    </source>
</reference>
<dbReference type="RefSeq" id="WP_255353216.1">
    <property type="nucleotide sequence ID" value="NZ_CP159837.1"/>
</dbReference>
<sequence length="40" mass="4781">MFSKQDESEESQVRSPIWRSLSRSLSHRGMMFDCRDHPNL</sequence>
<organism evidence="1">
    <name type="scientific">Planktothricoides raciborskii GIHE-MW2</name>
    <dbReference type="NCBI Taxonomy" id="2792601"/>
    <lineage>
        <taxon>Bacteria</taxon>
        <taxon>Bacillati</taxon>
        <taxon>Cyanobacteriota</taxon>
        <taxon>Cyanophyceae</taxon>
        <taxon>Oscillatoriophycideae</taxon>
        <taxon>Oscillatoriales</taxon>
        <taxon>Oscillatoriaceae</taxon>
        <taxon>Planktothricoides</taxon>
    </lineage>
</organism>
<gene>
    <name evidence="1" type="ORF">ABWT76_002559</name>
</gene>
<dbReference type="AlphaFoldDB" id="A0AAU8JLD0"/>
<protein>
    <submittedName>
        <fullName evidence="1">Uncharacterized protein</fullName>
    </submittedName>
</protein>
<evidence type="ECO:0000313" key="1">
    <source>
        <dbReference type="EMBL" id="XCM39615.1"/>
    </source>
</evidence>
<dbReference type="EMBL" id="CP159837">
    <property type="protein sequence ID" value="XCM39615.1"/>
    <property type="molecule type" value="Genomic_DNA"/>
</dbReference>
<proteinExistence type="predicted"/>
<name>A0AAU8JLD0_9CYAN</name>
<accession>A0AAU8JLD0</accession>